<name>A0A151MDQ1_ALLMI</name>
<evidence type="ECO:0000313" key="1">
    <source>
        <dbReference type="EMBL" id="KYO22654.1"/>
    </source>
</evidence>
<evidence type="ECO:0000313" key="2">
    <source>
        <dbReference type="Proteomes" id="UP000050525"/>
    </source>
</evidence>
<accession>A0A151MDQ1</accession>
<organism evidence="1 2">
    <name type="scientific">Alligator mississippiensis</name>
    <name type="common">American alligator</name>
    <dbReference type="NCBI Taxonomy" id="8496"/>
    <lineage>
        <taxon>Eukaryota</taxon>
        <taxon>Metazoa</taxon>
        <taxon>Chordata</taxon>
        <taxon>Craniata</taxon>
        <taxon>Vertebrata</taxon>
        <taxon>Euteleostomi</taxon>
        <taxon>Archelosauria</taxon>
        <taxon>Archosauria</taxon>
        <taxon>Crocodylia</taxon>
        <taxon>Alligatoridae</taxon>
        <taxon>Alligatorinae</taxon>
        <taxon>Alligator</taxon>
    </lineage>
</organism>
<dbReference type="Proteomes" id="UP000050525">
    <property type="component" value="Unassembled WGS sequence"/>
</dbReference>
<dbReference type="EMBL" id="AKHW03006231">
    <property type="protein sequence ID" value="KYO22654.1"/>
    <property type="molecule type" value="Genomic_DNA"/>
</dbReference>
<dbReference type="AlphaFoldDB" id="A0A151MDQ1"/>
<reference evidence="1 2" key="1">
    <citation type="journal article" date="2012" name="Genome Biol.">
        <title>Sequencing three crocodilian genomes to illuminate the evolution of archosaurs and amniotes.</title>
        <authorList>
            <person name="St John J.A."/>
            <person name="Braun E.L."/>
            <person name="Isberg S.R."/>
            <person name="Miles L.G."/>
            <person name="Chong A.Y."/>
            <person name="Gongora J."/>
            <person name="Dalzell P."/>
            <person name="Moran C."/>
            <person name="Bed'hom B."/>
            <person name="Abzhanov A."/>
            <person name="Burgess S.C."/>
            <person name="Cooksey A.M."/>
            <person name="Castoe T.A."/>
            <person name="Crawford N.G."/>
            <person name="Densmore L.D."/>
            <person name="Drew J.C."/>
            <person name="Edwards S.V."/>
            <person name="Faircloth B.C."/>
            <person name="Fujita M.K."/>
            <person name="Greenwold M.J."/>
            <person name="Hoffmann F.G."/>
            <person name="Howard J.M."/>
            <person name="Iguchi T."/>
            <person name="Janes D.E."/>
            <person name="Khan S.Y."/>
            <person name="Kohno S."/>
            <person name="de Koning A.J."/>
            <person name="Lance S.L."/>
            <person name="McCarthy F.M."/>
            <person name="McCormack J.E."/>
            <person name="Merchant M.E."/>
            <person name="Peterson D.G."/>
            <person name="Pollock D.D."/>
            <person name="Pourmand N."/>
            <person name="Raney B.J."/>
            <person name="Roessler K.A."/>
            <person name="Sanford J.R."/>
            <person name="Sawyer R.H."/>
            <person name="Schmidt C.J."/>
            <person name="Triplett E.W."/>
            <person name="Tuberville T.D."/>
            <person name="Venegas-Anaya M."/>
            <person name="Howard J.T."/>
            <person name="Jarvis E.D."/>
            <person name="Guillette L.J.Jr."/>
            <person name="Glenn T.C."/>
            <person name="Green R.E."/>
            <person name="Ray D.A."/>
        </authorList>
    </citation>
    <scope>NUCLEOTIDE SEQUENCE [LARGE SCALE GENOMIC DNA]</scope>
    <source>
        <strain evidence="1">KSC_2009_1</strain>
    </source>
</reference>
<keyword evidence="2" id="KW-1185">Reference proteome</keyword>
<sequence length="79" mass="8959">MLLSFWTSSIEVQQISSLDQIPSGIFLQFVKGTPAETLKPGIFKRDLKNPPLKASCLWQGRAHRENIVADQRACLHLPW</sequence>
<proteinExistence type="predicted"/>
<comment type="caution">
    <text evidence="1">The sequence shown here is derived from an EMBL/GenBank/DDBJ whole genome shotgun (WGS) entry which is preliminary data.</text>
</comment>
<protein>
    <submittedName>
        <fullName evidence="1">Uncharacterized protein</fullName>
    </submittedName>
</protein>
<gene>
    <name evidence="1" type="ORF">Y1Q_0003170</name>
</gene>